<protein>
    <submittedName>
        <fullName evidence="4">Golgi-body localization protein domain-containing protein</fullName>
    </submittedName>
</protein>
<dbReference type="AlphaFoldDB" id="A0A433Q4J3"/>
<dbReference type="SMART" id="SM01216">
    <property type="entry name" value="Fmp27_WPPW"/>
    <property type="match status" value="1"/>
</dbReference>
<dbReference type="Proteomes" id="UP000274822">
    <property type="component" value="Unassembled WGS sequence"/>
</dbReference>
<evidence type="ECO:0000259" key="3">
    <source>
        <dbReference type="SMART" id="SM01216"/>
    </source>
</evidence>
<evidence type="ECO:0000313" key="5">
    <source>
        <dbReference type="Proteomes" id="UP000274822"/>
    </source>
</evidence>
<dbReference type="InterPro" id="IPR019449">
    <property type="entry name" value="FMP27_WPPW_RBG"/>
</dbReference>
<feature type="compositionally biased region" description="Low complexity" evidence="2">
    <location>
        <begin position="760"/>
        <end position="770"/>
    </location>
</feature>
<proteinExistence type="predicted"/>
<feature type="non-terminal residue" evidence="4">
    <location>
        <position position="873"/>
    </location>
</feature>
<dbReference type="EMBL" id="RBNJ01015160">
    <property type="protein sequence ID" value="RUS24710.1"/>
    <property type="molecule type" value="Genomic_DNA"/>
</dbReference>
<sequence>TRGVQKYLLSERIRAVDEQIAIHHARLEYIRVKIDASSDDSLWNEVRDVFLRRLRGSCGASNTVIEKTTTLFEKKHQLQGQLRSLNIADTHSNAPVTPTTASFENDTTSLWEDAFGHFSQRYIIHNPQIIYNNSVRNLIYRFLDLQLQERALDYYMSMAAVKFLRELTVSATKKTISSAPAMAEMEDAFDQKMAEELIQLLVSQEDSNLVAQNETEEAYKQEKENSNSSATSSYNDPIHQRENIPEGYSMMSESLVELLNPQISLQSETAPDSIVIVTAERIQLTSFKVLDNSFLGDATNELVKSRMIFSIDKAQFFVAAKDDFDSEELLLDNHYGARGRQYWLTWIPLEMLMDELGRTGKFQRVAERTAVSMQYDSYNPLRLKSNVNGAGKSSSSSMMSEADERSDSMHLNFPHLVFTANSAQYTAIHEVVSDLLLYKEPARKERLERLQEILLAADLDNLINALDDVVFLQDQMRQLRDLRDQYRENLAILNELQLQEFRAYKGQLLNVQEELYLMMEAITKAQSHKKEQRQDPKTNLKMVFSADKMVWTMMLDSSQPLCEWTLTKANFIWVSKEDHSSQNTLEVDQLQLVSKLASSRFSELISPYLESKKSVDFTRQKMLRGYLHNLPPVGGIAVVQHLEINLFPLKFRMTYDFGKQLVSYIFPEKRRAVTVSEDLNANTASVLVSESRDLQADSDQASRLSSTPTNGDGKIGSKHRSNSFVIKLNDNKGDLRPATSKSETVRQGDSQPQRDADQESTNSSSTQLSKKTLKKPVKQNSANVTTTKASDELALMKARASRNRTFIYIKIPGVPHCLSYQGPKEKNLEDLYDFVFRQPTLEYRNKTWSTLELLHQMKKGRVFAAFAHVPTSP</sequence>
<feature type="coiled-coil region" evidence="1">
    <location>
        <begin position="469"/>
        <end position="499"/>
    </location>
</feature>
<organism evidence="4 5">
    <name type="scientific">Jimgerdemannia flammicorona</name>
    <dbReference type="NCBI Taxonomy" id="994334"/>
    <lineage>
        <taxon>Eukaryota</taxon>
        <taxon>Fungi</taxon>
        <taxon>Fungi incertae sedis</taxon>
        <taxon>Mucoromycota</taxon>
        <taxon>Mucoromycotina</taxon>
        <taxon>Endogonomycetes</taxon>
        <taxon>Endogonales</taxon>
        <taxon>Endogonaceae</taxon>
        <taxon>Jimgerdemannia</taxon>
    </lineage>
</organism>
<evidence type="ECO:0000256" key="1">
    <source>
        <dbReference type="SAM" id="Coils"/>
    </source>
</evidence>
<dbReference type="InterPro" id="IPR045167">
    <property type="entry name" value="Hobbit"/>
</dbReference>
<dbReference type="PANTHER" id="PTHR15678">
    <property type="entry name" value="ANTIGEN MLAA-22-RELATED"/>
    <property type="match status" value="1"/>
</dbReference>
<feature type="compositionally biased region" description="Polar residues" evidence="2">
    <location>
        <begin position="697"/>
        <end position="710"/>
    </location>
</feature>
<gene>
    <name evidence="4" type="ORF">BC938DRAFT_473190</name>
</gene>
<name>A0A433Q4J3_9FUNG</name>
<evidence type="ECO:0000313" key="4">
    <source>
        <dbReference type="EMBL" id="RUS24710.1"/>
    </source>
</evidence>
<feature type="region of interest" description="Disordered" evidence="2">
    <location>
        <begin position="691"/>
        <end position="785"/>
    </location>
</feature>
<feature type="compositionally biased region" description="Polar residues" evidence="2">
    <location>
        <begin position="739"/>
        <end position="751"/>
    </location>
</feature>
<feature type="domain" description="FMP27 WPPW motif-containing RBG unit" evidence="3">
    <location>
        <begin position="1"/>
        <end position="352"/>
    </location>
</feature>
<reference evidence="4 5" key="1">
    <citation type="journal article" date="2018" name="New Phytol.">
        <title>Phylogenomics of Endogonaceae and evolution of mycorrhizas within Mucoromycota.</title>
        <authorList>
            <person name="Chang Y."/>
            <person name="Desiro A."/>
            <person name="Na H."/>
            <person name="Sandor L."/>
            <person name="Lipzen A."/>
            <person name="Clum A."/>
            <person name="Barry K."/>
            <person name="Grigoriev I.V."/>
            <person name="Martin F.M."/>
            <person name="Stajich J.E."/>
            <person name="Smith M.E."/>
            <person name="Bonito G."/>
            <person name="Spatafora J.W."/>
        </authorList>
    </citation>
    <scope>NUCLEOTIDE SEQUENCE [LARGE SCALE GENOMIC DNA]</scope>
    <source>
        <strain evidence="4 5">AD002</strain>
    </source>
</reference>
<keyword evidence="1" id="KW-0175">Coiled coil</keyword>
<accession>A0A433Q4J3</accession>
<keyword evidence="5" id="KW-1185">Reference proteome</keyword>
<dbReference type="Pfam" id="PF10344">
    <property type="entry name" value="Hobbit"/>
    <property type="match status" value="1"/>
</dbReference>
<evidence type="ECO:0000256" key="2">
    <source>
        <dbReference type="SAM" id="MobiDB-lite"/>
    </source>
</evidence>
<feature type="region of interest" description="Disordered" evidence="2">
    <location>
        <begin position="215"/>
        <end position="241"/>
    </location>
</feature>
<comment type="caution">
    <text evidence="4">The sequence shown here is derived from an EMBL/GenBank/DDBJ whole genome shotgun (WGS) entry which is preliminary data.</text>
</comment>
<dbReference type="PANTHER" id="PTHR15678:SF6">
    <property type="entry name" value="BRIDGE-LIKE LIPID TRANSFER PROTEIN FAMILY MEMBER 2"/>
    <property type="match status" value="1"/>
</dbReference>
<feature type="non-terminal residue" evidence="4">
    <location>
        <position position="1"/>
    </location>
</feature>
<feature type="compositionally biased region" description="Polar residues" evidence="2">
    <location>
        <begin position="226"/>
        <end position="235"/>
    </location>
</feature>